<evidence type="ECO:0000313" key="1">
    <source>
        <dbReference type="EMBL" id="PQV63578.1"/>
    </source>
</evidence>
<keyword evidence="2" id="KW-1185">Reference proteome</keyword>
<dbReference type="SUPFAM" id="SSF49899">
    <property type="entry name" value="Concanavalin A-like lectins/glucanases"/>
    <property type="match status" value="1"/>
</dbReference>
<dbReference type="EMBL" id="NIGF01000010">
    <property type="protein sequence ID" value="PQV63578.1"/>
    <property type="molecule type" value="Genomic_DNA"/>
</dbReference>
<dbReference type="InterPro" id="IPR013320">
    <property type="entry name" value="ConA-like_dom_sf"/>
</dbReference>
<gene>
    <name evidence="1" type="ORF">B1R32_11041</name>
</gene>
<evidence type="ECO:0000313" key="2">
    <source>
        <dbReference type="Proteomes" id="UP000237684"/>
    </source>
</evidence>
<sequence>MAQGGNQRAYALYLQAGKPVFSVHQNGTLYSAAALQTPQGRFSIDARLEKDGAMMLSVNGKIVARGKAPGLFAAQPVDELSIGEDVLSAVGDYEAPFALQGKIENVKVNAQ</sequence>
<dbReference type="OrthoDB" id="9762324at2"/>
<reference evidence="1 2" key="1">
    <citation type="journal article" date="2018" name="Syst. Appl. Microbiol.">
        <title>Abditibacterium utsteinense sp. nov., the first cultivated member of candidate phylum FBP, isolated from ice-free Antarctic soil samples.</title>
        <authorList>
            <person name="Tahon G."/>
            <person name="Tytgat B."/>
            <person name="Lebbe L."/>
            <person name="Carlier A."/>
            <person name="Willems A."/>
        </authorList>
    </citation>
    <scope>NUCLEOTIDE SEQUENCE [LARGE SCALE GENOMIC DNA]</scope>
    <source>
        <strain evidence="1 2">LMG 29911</strain>
    </source>
</reference>
<name>A0A2S8SS25_9BACT</name>
<dbReference type="AlphaFoldDB" id="A0A2S8SS25"/>
<organism evidence="1 2">
    <name type="scientific">Abditibacterium utsteinense</name>
    <dbReference type="NCBI Taxonomy" id="1960156"/>
    <lineage>
        <taxon>Bacteria</taxon>
        <taxon>Pseudomonadati</taxon>
        <taxon>Abditibacteriota</taxon>
        <taxon>Abditibacteriia</taxon>
        <taxon>Abditibacteriales</taxon>
        <taxon>Abditibacteriaceae</taxon>
        <taxon>Abditibacterium</taxon>
    </lineage>
</organism>
<accession>A0A2S8SS25</accession>
<comment type="caution">
    <text evidence="1">The sequence shown here is derived from an EMBL/GenBank/DDBJ whole genome shotgun (WGS) entry which is preliminary data.</text>
</comment>
<evidence type="ECO:0008006" key="3">
    <source>
        <dbReference type="Google" id="ProtNLM"/>
    </source>
</evidence>
<dbReference type="InParanoid" id="A0A2S8SS25"/>
<proteinExistence type="predicted"/>
<dbReference type="RefSeq" id="WP_105484001.1">
    <property type="nucleotide sequence ID" value="NZ_NIGF01000010.1"/>
</dbReference>
<dbReference type="Proteomes" id="UP000237684">
    <property type="component" value="Unassembled WGS sequence"/>
</dbReference>
<protein>
    <recommendedName>
        <fullName evidence="3">Concanavalin A-like lectin/glucanases superfamily protein</fullName>
    </recommendedName>
</protein>